<evidence type="ECO:0000313" key="2">
    <source>
        <dbReference type="EMBL" id="RJT88887.1"/>
    </source>
</evidence>
<dbReference type="EMBL" id="QZVS01000079">
    <property type="protein sequence ID" value="RJT88887.1"/>
    <property type="molecule type" value="Genomic_DNA"/>
</dbReference>
<keyword evidence="1" id="KW-0472">Membrane</keyword>
<keyword evidence="1" id="KW-0812">Transmembrane</keyword>
<feature type="transmembrane region" description="Helical" evidence="1">
    <location>
        <begin position="69"/>
        <end position="97"/>
    </location>
</feature>
<proteinExistence type="predicted"/>
<dbReference type="OrthoDB" id="5119589at2"/>
<organism evidence="2 3">
    <name type="scientific">Cryobacterium melibiosiphilum</name>
    <dbReference type="NCBI Taxonomy" id="995039"/>
    <lineage>
        <taxon>Bacteria</taxon>
        <taxon>Bacillati</taxon>
        <taxon>Actinomycetota</taxon>
        <taxon>Actinomycetes</taxon>
        <taxon>Micrococcales</taxon>
        <taxon>Microbacteriaceae</taxon>
        <taxon>Cryobacterium</taxon>
    </lineage>
</organism>
<accession>A0A3A5MFJ8</accession>
<feature type="transmembrane region" description="Helical" evidence="1">
    <location>
        <begin position="41"/>
        <end position="63"/>
    </location>
</feature>
<dbReference type="RefSeq" id="WP_119974362.1">
    <property type="nucleotide sequence ID" value="NZ_JBHSQA010000003.1"/>
</dbReference>
<gene>
    <name evidence="2" type="ORF">D6T64_08885</name>
</gene>
<evidence type="ECO:0000256" key="1">
    <source>
        <dbReference type="SAM" id="Phobius"/>
    </source>
</evidence>
<evidence type="ECO:0008006" key="4">
    <source>
        <dbReference type="Google" id="ProtNLM"/>
    </source>
</evidence>
<dbReference type="Proteomes" id="UP000272015">
    <property type="component" value="Unassembled WGS sequence"/>
</dbReference>
<protein>
    <recommendedName>
        <fullName evidence="4">DUF4190 domain-containing protein</fullName>
    </recommendedName>
</protein>
<name>A0A3A5MFJ8_9MICO</name>
<reference evidence="2 3" key="1">
    <citation type="submission" date="2018-09" db="EMBL/GenBank/DDBJ databases">
        <title>Novel species of Cryobacterium.</title>
        <authorList>
            <person name="Liu Q."/>
            <person name="Xin Y.-H."/>
        </authorList>
    </citation>
    <scope>NUCLEOTIDE SEQUENCE [LARGE SCALE GENOMIC DNA]</scope>
    <source>
        <strain evidence="2 3">Hh39</strain>
    </source>
</reference>
<sequence length="140" mass="14364">MNQNAEDQPETPLPAWSAPNAAALPDGGGTNNKIAVSARNLIFWALGTLLGGWIVAIVLTFVADPAVQTLGIIVSWFGGFACIVLAIIAVVFASIGLSRARRLGGLRKGTALAALIAGIVIIIVPLVLLVAIAVLSAQML</sequence>
<comment type="caution">
    <text evidence="2">The sequence shown here is derived from an EMBL/GenBank/DDBJ whole genome shotgun (WGS) entry which is preliminary data.</text>
</comment>
<evidence type="ECO:0000313" key="3">
    <source>
        <dbReference type="Proteomes" id="UP000272015"/>
    </source>
</evidence>
<keyword evidence="3" id="KW-1185">Reference proteome</keyword>
<feature type="transmembrane region" description="Helical" evidence="1">
    <location>
        <begin position="109"/>
        <end position="135"/>
    </location>
</feature>
<keyword evidence="1" id="KW-1133">Transmembrane helix</keyword>
<dbReference type="AlphaFoldDB" id="A0A3A5MFJ8"/>